<dbReference type="InterPro" id="IPR050342">
    <property type="entry name" value="HMGB"/>
</dbReference>
<name>A0A6C0CY38_9ZZZZ</name>
<evidence type="ECO:0000256" key="1">
    <source>
        <dbReference type="ARBA" id="ARBA00023125"/>
    </source>
</evidence>
<organism evidence="3">
    <name type="scientific">viral metagenome</name>
    <dbReference type="NCBI Taxonomy" id="1070528"/>
    <lineage>
        <taxon>unclassified sequences</taxon>
        <taxon>metagenomes</taxon>
        <taxon>organismal metagenomes</taxon>
    </lineage>
</organism>
<dbReference type="PANTHER" id="PTHR48112">
    <property type="entry name" value="HIGH MOBILITY GROUP PROTEIN DSP1"/>
    <property type="match status" value="1"/>
</dbReference>
<dbReference type="SUPFAM" id="SSF47095">
    <property type="entry name" value="HMG-box"/>
    <property type="match status" value="2"/>
</dbReference>
<dbReference type="InterPro" id="IPR009071">
    <property type="entry name" value="HMG_box_dom"/>
</dbReference>
<keyword evidence="1" id="KW-0238">DNA-binding</keyword>
<accession>A0A6C0CY38</accession>
<proteinExistence type="predicted"/>
<dbReference type="Gene3D" id="1.10.30.10">
    <property type="entry name" value="High mobility group box domain"/>
    <property type="match status" value="2"/>
</dbReference>
<feature type="domain" description="HMG box" evidence="2">
    <location>
        <begin position="202"/>
        <end position="277"/>
    </location>
</feature>
<dbReference type="InterPro" id="IPR036910">
    <property type="entry name" value="HMG_box_dom_sf"/>
</dbReference>
<protein>
    <recommendedName>
        <fullName evidence="2">HMG box domain-containing protein</fullName>
    </recommendedName>
</protein>
<dbReference type="Pfam" id="PF00505">
    <property type="entry name" value="HMG_box"/>
    <property type="match status" value="1"/>
</dbReference>
<dbReference type="GO" id="GO:0003677">
    <property type="term" value="F:DNA binding"/>
    <property type="evidence" value="ECO:0007669"/>
    <property type="project" value="UniProtKB-KW"/>
</dbReference>
<sequence>MGIWTEFDRITGNPLSIFGDDPSLAWQMDCVVMKENGDFSKKGYYDDYGQIIVGDQEYNVYSQSESPEYLPFTIYTAKCIEAHPQYKIYKSKLFHIIKNLNFPSGMKYSQEVLIDDIKKADKWKYKNPEETPENRDRIEKYVNHVFSLVSTEVPNKNINKNINKNMEKVIGDDKVLLELWNSKEIQKVLKKAIKDSGKPVKKPRALSAYNFFCKQENPRLKEAHPKLKSTEIMRLLGESWKTLKNSTDKNDKNRLKEIEALVVADKQRVVEERAQMASEESDTDKKPRKQRATTAYMCFCKDERLKLEVKGKDAMKELGRRWRELSSSEKCKDKKRVEGYKTMAAEDKERVVAENKKLE</sequence>
<dbReference type="EMBL" id="MN739514">
    <property type="protein sequence ID" value="QHT09746.1"/>
    <property type="molecule type" value="Genomic_DNA"/>
</dbReference>
<evidence type="ECO:0000259" key="2">
    <source>
        <dbReference type="PROSITE" id="PS50118"/>
    </source>
</evidence>
<dbReference type="CDD" id="cd00084">
    <property type="entry name" value="HMG-box_SF"/>
    <property type="match status" value="2"/>
</dbReference>
<dbReference type="AlphaFoldDB" id="A0A6C0CY38"/>
<dbReference type="PROSITE" id="PS50118">
    <property type="entry name" value="HMG_BOX_2"/>
    <property type="match status" value="2"/>
</dbReference>
<dbReference type="SMART" id="SM00398">
    <property type="entry name" value="HMG"/>
    <property type="match status" value="2"/>
</dbReference>
<evidence type="ECO:0000313" key="3">
    <source>
        <dbReference type="EMBL" id="QHT09746.1"/>
    </source>
</evidence>
<feature type="domain" description="HMG box" evidence="2">
    <location>
        <begin position="289"/>
        <end position="359"/>
    </location>
</feature>
<reference evidence="3" key="1">
    <citation type="journal article" date="2020" name="Nature">
        <title>Giant virus diversity and host interactions through global metagenomics.</title>
        <authorList>
            <person name="Schulz F."/>
            <person name="Roux S."/>
            <person name="Paez-Espino D."/>
            <person name="Jungbluth S."/>
            <person name="Walsh D.A."/>
            <person name="Denef V.J."/>
            <person name="McMahon K.D."/>
            <person name="Konstantinidis K.T."/>
            <person name="Eloe-Fadrosh E.A."/>
            <person name="Kyrpides N.C."/>
            <person name="Woyke T."/>
        </authorList>
    </citation>
    <scope>NUCLEOTIDE SEQUENCE</scope>
    <source>
        <strain evidence="3">GVMAG-M-3300023174-102</strain>
    </source>
</reference>